<dbReference type="PRINTS" id="PR00348">
    <property type="entry name" value="UBIQUITIN"/>
</dbReference>
<keyword evidence="4" id="KW-0067">ATP-binding</keyword>
<dbReference type="InterPro" id="IPR000626">
    <property type="entry name" value="Ubiquitin-like_dom"/>
</dbReference>
<dbReference type="PROSITE" id="PS50011">
    <property type="entry name" value="PROTEIN_KINASE_DOM"/>
    <property type="match status" value="1"/>
</dbReference>
<dbReference type="STRING" id="33097.A0A150GXE3"/>
<dbReference type="SMART" id="SM00213">
    <property type="entry name" value="UBQ"/>
    <property type="match status" value="1"/>
</dbReference>
<dbReference type="GO" id="GO:0005524">
    <property type="term" value="F:ATP binding"/>
    <property type="evidence" value="ECO:0007669"/>
    <property type="project" value="UniProtKB-KW"/>
</dbReference>
<protein>
    <recommendedName>
        <fullName evidence="10">Protein kinase domain-containing protein</fullName>
    </recommendedName>
</protein>
<dbReference type="Gene3D" id="1.10.510.10">
    <property type="entry name" value="Transferase(Phosphotransferase) domain 1"/>
    <property type="match status" value="1"/>
</dbReference>
<dbReference type="AlphaFoldDB" id="A0A150GXE3"/>
<dbReference type="InterPro" id="IPR029071">
    <property type="entry name" value="Ubiquitin-like_domsf"/>
</dbReference>
<dbReference type="OrthoDB" id="552305at2759"/>
<dbReference type="PROSITE" id="PS50053">
    <property type="entry name" value="UBIQUITIN_2"/>
    <property type="match status" value="1"/>
</dbReference>
<dbReference type="Pfam" id="PF00069">
    <property type="entry name" value="Pkinase"/>
    <property type="match status" value="1"/>
</dbReference>
<keyword evidence="1" id="KW-0808">Transferase</keyword>
<evidence type="ECO:0000313" key="9">
    <source>
        <dbReference type="Proteomes" id="UP000075714"/>
    </source>
</evidence>
<dbReference type="PANTHER" id="PTHR43289:SF6">
    <property type="entry name" value="SERINE_THREONINE-PROTEIN KINASE NEKL-3"/>
    <property type="match status" value="1"/>
</dbReference>
<keyword evidence="2" id="KW-0547">Nucleotide-binding</keyword>
<dbReference type="Proteomes" id="UP000075714">
    <property type="component" value="Unassembled WGS sequence"/>
</dbReference>
<dbReference type="Pfam" id="PF00240">
    <property type="entry name" value="ubiquitin"/>
    <property type="match status" value="1"/>
</dbReference>
<keyword evidence="9" id="KW-1185">Reference proteome</keyword>
<dbReference type="Gene3D" id="3.10.20.90">
    <property type="entry name" value="Phosphatidylinositol 3-kinase Catalytic Subunit, Chain A, domain 1"/>
    <property type="match status" value="1"/>
</dbReference>
<feature type="region of interest" description="Disordered" evidence="5">
    <location>
        <begin position="247"/>
        <end position="318"/>
    </location>
</feature>
<name>A0A150GXE3_GONPE</name>
<dbReference type="SUPFAM" id="SSF54236">
    <property type="entry name" value="Ubiquitin-like"/>
    <property type="match status" value="1"/>
</dbReference>
<feature type="domain" description="Ubiquitin-like" evidence="7">
    <location>
        <begin position="516"/>
        <end position="591"/>
    </location>
</feature>
<keyword evidence="3" id="KW-0418">Kinase</keyword>
<feature type="compositionally biased region" description="Acidic residues" evidence="5">
    <location>
        <begin position="306"/>
        <end position="318"/>
    </location>
</feature>
<evidence type="ECO:0000259" key="6">
    <source>
        <dbReference type="PROSITE" id="PS50011"/>
    </source>
</evidence>
<proteinExistence type="predicted"/>
<evidence type="ECO:0000259" key="7">
    <source>
        <dbReference type="PROSITE" id="PS50053"/>
    </source>
</evidence>
<dbReference type="PANTHER" id="PTHR43289">
    <property type="entry name" value="MITOGEN-ACTIVATED PROTEIN KINASE KINASE KINASE 20-RELATED"/>
    <property type="match status" value="1"/>
</dbReference>
<evidence type="ECO:0000256" key="2">
    <source>
        <dbReference type="ARBA" id="ARBA00022741"/>
    </source>
</evidence>
<dbReference type="GO" id="GO:0004674">
    <property type="term" value="F:protein serine/threonine kinase activity"/>
    <property type="evidence" value="ECO:0007669"/>
    <property type="project" value="TreeGrafter"/>
</dbReference>
<accession>A0A150GXE3</accession>
<evidence type="ECO:0000313" key="8">
    <source>
        <dbReference type="EMBL" id="KXZ54413.1"/>
    </source>
</evidence>
<dbReference type="InterPro" id="IPR011009">
    <property type="entry name" value="Kinase-like_dom_sf"/>
</dbReference>
<reference evidence="9" key="1">
    <citation type="journal article" date="2016" name="Nat. Commun.">
        <title>The Gonium pectorale genome demonstrates co-option of cell cycle regulation during the evolution of multicellularity.</title>
        <authorList>
            <person name="Hanschen E.R."/>
            <person name="Marriage T.N."/>
            <person name="Ferris P.J."/>
            <person name="Hamaji T."/>
            <person name="Toyoda A."/>
            <person name="Fujiyama A."/>
            <person name="Neme R."/>
            <person name="Noguchi H."/>
            <person name="Minakuchi Y."/>
            <person name="Suzuki M."/>
            <person name="Kawai-Toyooka H."/>
            <person name="Smith D.R."/>
            <person name="Sparks H."/>
            <person name="Anderson J."/>
            <person name="Bakaric R."/>
            <person name="Luria V."/>
            <person name="Karger A."/>
            <person name="Kirschner M.W."/>
            <person name="Durand P.M."/>
            <person name="Michod R.E."/>
            <person name="Nozaki H."/>
            <person name="Olson B.J."/>
        </authorList>
    </citation>
    <scope>NUCLEOTIDE SEQUENCE [LARGE SCALE GENOMIC DNA]</scope>
    <source>
        <strain evidence="9">NIES-2863</strain>
    </source>
</reference>
<organism evidence="8 9">
    <name type="scientific">Gonium pectorale</name>
    <name type="common">Green alga</name>
    <dbReference type="NCBI Taxonomy" id="33097"/>
    <lineage>
        <taxon>Eukaryota</taxon>
        <taxon>Viridiplantae</taxon>
        <taxon>Chlorophyta</taxon>
        <taxon>core chlorophytes</taxon>
        <taxon>Chlorophyceae</taxon>
        <taxon>CS clade</taxon>
        <taxon>Chlamydomonadales</taxon>
        <taxon>Volvocaceae</taxon>
        <taxon>Gonium</taxon>
    </lineage>
</organism>
<dbReference type="SUPFAM" id="SSF56112">
    <property type="entry name" value="Protein kinase-like (PK-like)"/>
    <property type="match status" value="1"/>
</dbReference>
<comment type="caution">
    <text evidence="8">The sequence shown here is derived from an EMBL/GenBank/DDBJ whole genome shotgun (WGS) entry which is preliminary data.</text>
</comment>
<dbReference type="EMBL" id="LSYV01000006">
    <property type="protein sequence ID" value="KXZ54413.1"/>
    <property type="molecule type" value="Genomic_DNA"/>
</dbReference>
<sequence length="767" mass="81495">MIDQFTSAAQMATEDELALKLMPVWDDDAADAALLRELELLVQVCGSCRHVATLHGVTRKDGRLALVMRRYPRSLANELQGGRMCPGRVLRLAHELLQALADLHAHGVVAGPLNPDNVLLDKEGRAWLADVGMSRSADATAAAAGDFAYMAPEQFAAGEGVYETPQSDLWALGATLLYALTGAPPWQGLGPGQVGMYGRSPALPSDLTPALVDLLQRCLEPVSRERRPATSALRLVDEAIAKALEQGLAAPPAKRRRTTNARDAEEPGRAPGKQGSRLEEARTTEASSEGIESEPVPDSGSVKEEGGEEEENEKEADDGMISTAQWQPAAAATVLLPVHLVAGLHVSSEAVAEVRVPRQPRQQQDPTCGSDGCWLLTAAALRAATAHLPLPERHRRVLLRDADGGLQDVSRDMRAGATRGTGVQSLLLVDTRQPKPRVRVVVHGVEDCPTGLELELQVEHASSVEQLELHPDWSQHRRLFLADADGRARCAPWQALRAAVGGSGPAHLRAVSPPDTHIYVKTLKSETHKIPVSLKWTVYNTKRAIQDVEGTPPHTQRLICTGKQLEDDRQLRDYSIEAGATLHLMLRMRGGKPVICVWPSKPTAVTVRLRLSRHWSFSSLVPRPDRCDGGGGKEAAVAAAGLGTGMGGRDAEWAVIARPDGTLVHPGSGGREYAYLFWEALTEGGDGGGSGKGWAAASGLERSGSDVSCGSGVMVPGADALTEGAAADGAGGASWPLSCLGPTPPDLPLPDFDPARSFCIAGADVEA</sequence>
<dbReference type="InterPro" id="IPR019956">
    <property type="entry name" value="Ubiquitin_dom"/>
</dbReference>
<dbReference type="InterPro" id="IPR000719">
    <property type="entry name" value="Prot_kinase_dom"/>
</dbReference>
<evidence type="ECO:0000256" key="1">
    <source>
        <dbReference type="ARBA" id="ARBA00022679"/>
    </source>
</evidence>
<feature type="domain" description="Protein kinase" evidence="6">
    <location>
        <begin position="1"/>
        <end position="240"/>
    </location>
</feature>
<evidence type="ECO:0000256" key="3">
    <source>
        <dbReference type="ARBA" id="ARBA00022777"/>
    </source>
</evidence>
<gene>
    <name evidence="8" type="ORF">GPECTOR_5g68</name>
</gene>
<evidence type="ECO:0000256" key="4">
    <source>
        <dbReference type="ARBA" id="ARBA00022840"/>
    </source>
</evidence>
<evidence type="ECO:0000256" key="5">
    <source>
        <dbReference type="SAM" id="MobiDB-lite"/>
    </source>
</evidence>
<evidence type="ECO:0008006" key="10">
    <source>
        <dbReference type="Google" id="ProtNLM"/>
    </source>
</evidence>